<protein>
    <recommendedName>
        <fullName evidence="1">ATPase BadF/BadG/BcrA/BcrD type domain-containing protein</fullName>
    </recommendedName>
</protein>
<dbReference type="InterPro" id="IPR052519">
    <property type="entry name" value="Euk-type_GlcNAc_Kinase"/>
</dbReference>
<dbReference type="InterPro" id="IPR002731">
    <property type="entry name" value="ATPase_BadF"/>
</dbReference>
<comment type="caution">
    <text evidence="2">The sequence shown here is derived from an EMBL/GenBank/DDBJ whole genome shotgun (WGS) entry which is preliminary data.</text>
</comment>
<dbReference type="CDD" id="cd24007">
    <property type="entry name" value="ASKHA_NBD_eukNAGK-like"/>
    <property type="match status" value="1"/>
</dbReference>
<reference evidence="2" key="1">
    <citation type="submission" date="2022-05" db="EMBL/GenBank/DDBJ databases">
        <authorList>
            <person name="Colautti A."/>
            <person name="Iacumin L."/>
        </authorList>
    </citation>
    <scope>NUCLEOTIDE SEQUENCE</scope>
    <source>
        <strain evidence="2">SK 55</strain>
    </source>
</reference>
<organism evidence="2 3">
    <name type="scientific">Paenisporosarcina quisquiliarum</name>
    <dbReference type="NCBI Taxonomy" id="365346"/>
    <lineage>
        <taxon>Bacteria</taxon>
        <taxon>Bacillati</taxon>
        <taxon>Bacillota</taxon>
        <taxon>Bacilli</taxon>
        <taxon>Bacillales</taxon>
        <taxon>Caryophanaceae</taxon>
        <taxon>Paenisporosarcina</taxon>
    </lineage>
</organism>
<feature type="domain" description="ATPase BadF/BadG/BcrA/BcrD type" evidence="1">
    <location>
        <begin position="4"/>
        <end position="301"/>
    </location>
</feature>
<evidence type="ECO:0000259" key="1">
    <source>
        <dbReference type="Pfam" id="PF01869"/>
    </source>
</evidence>
<dbReference type="Gene3D" id="3.30.420.40">
    <property type="match status" value="2"/>
</dbReference>
<dbReference type="RefSeq" id="WP_269926448.1">
    <property type="nucleotide sequence ID" value="NZ_JAMKBJ010000006.1"/>
</dbReference>
<dbReference type="EMBL" id="JAMKBJ010000006">
    <property type="protein sequence ID" value="MCZ8537357.1"/>
    <property type="molecule type" value="Genomic_DNA"/>
</dbReference>
<dbReference type="PANTHER" id="PTHR43190">
    <property type="entry name" value="N-ACETYL-D-GLUCOSAMINE KINASE"/>
    <property type="match status" value="1"/>
</dbReference>
<dbReference type="PANTHER" id="PTHR43190:SF3">
    <property type="entry name" value="N-ACETYL-D-GLUCOSAMINE KINASE"/>
    <property type="match status" value="1"/>
</dbReference>
<dbReference type="Proteomes" id="UP001152173">
    <property type="component" value="Unassembled WGS sequence"/>
</dbReference>
<keyword evidence="3" id="KW-1185">Reference proteome</keyword>
<dbReference type="SUPFAM" id="SSF53067">
    <property type="entry name" value="Actin-like ATPase domain"/>
    <property type="match status" value="2"/>
</dbReference>
<gene>
    <name evidence="2" type="ORF">M9R32_09210</name>
</gene>
<accession>A0A9X3LGN1</accession>
<dbReference type="AlphaFoldDB" id="A0A9X3LGN1"/>
<dbReference type="InterPro" id="IPR043129">
    <property type="entry name" value="ATPase_NBD"/>
</dbReference>
<sequence>MYVLGIDGGGTKTTGMVADENGNVYMQAVTGRSNPNTLSQQEFEQVMSNLILELKIQRPDIFEELTACFAGMAGVGESGRDVEVVQLLKKYLPSQTEVIVKNDAVNALYSGTLGAPGIVQIAGTGAIAFGMNENQKMVRSGGWGYLFDDEGSGFYLGNEALRAVFQAYDGRGPATKLTNLFLQHFNVTRVPDIIGQVYGQEHPRSIIAPLSPYVVEAAKSKDEVAMNIIRTACEAMMSCIESCHRQLFKADHSTMIVLSGGVFTHSKLFTELLSELAMKKSMPNVTFQKTQVPPVGGAIIAALQSQNLKQGEQFAKHMNEQSRI</sequence>
<evidence type="ECO:0000313" key="3">
    <source>
        <dbReference type="Proteomes" id="UP001152173"/>
    </source>
</evidence>
<evidence type="ECO:0000313" key="2">
    <source>
        <dbReference type="EMBL" id="MCZ8537357.1"/>
    </source>
</evidence>
<dbReference type="Pfam" id="PF01869">
    <property type="entry name" value="BcrAD_BadFG"/>
    <property type="match status" value="1"/>
</dbReference>
<name>A0A9X3LGN1_9BACL</name>
<proteinExistence type="predicted"/>